<reference evidence="3 4" key="1">
    <citation type="submission" date="2020-11" db="EMBL/GenBank/DDBJ databases">
        <title>Corynebacterium sp. ZJ-599.</title>
        <authorList>
            <person name="Zhou J."/>
        </authorList>
    </citation>
    <scope>NUCLEOTIDE SEQUENCE [LARGE SCALE GENOMIC DNA]</scope>
    <source>
        <strain evidence="3 4">ZJ-599</strain>
    </source>
</reference>
<keyword evidence="4" id="KW-1185">Reference proteome</keyword>
<dbReference type="Pfam" id="PF25583">
    <property type="entry name" value="WCX"/>
    <property type="match status" value="1"/>
</dbReference>
<feature type="domain" description="WYL" evidence="1">
    <location>
        <begin position="141"/>
        <end position="206"/>
    </location>
</feature>
<dbReference type="InterPro" id="IPR051534">
    <property type="entry name" value="CBASS_pafABC_assoc_protein"/>
</dbReference>
<dbReference type="EMBL" id="CP064954">
    <property type="protein sequence ID" value="QPK80188.1"/>
    <property type="molecule type" value="Genomic_DNA"/>
</dbReference>
<dbReference type="Pfam" id="PF13280">
    <property type="entry name" value="WYL"/>
    <property type="match status" value="1"/>
</dbReference>
<dbReference type="PANTHER" id="PTHR34580">
    <property type="match status" value="1"/>
</dbReference>
<sequence>MTRLTFALLGASQRGRNPQRSAEWIRDNVEGYGTSSESAFKKKLRRDVRELRLAGVPISQVEGAGGTYYHIDEDSYRLPEVSFTPEEALVLGLAGGVGQHGGLSAFSQTGWTKLAATGATRGQQRVLASNDLTSMDAASSRTLITAITKKLRVTFLYHPRPGAAAEKRVLDPWALVTARGRIYVVGHDVHRGQPRCFRVTKLSDARLSKNKPEFITPSQDPQQVVREFLSPRDLIDATVRIPPATAPELESVGDRDAAEPTLVHFHQVSQDWLVRSAIGYAPEVEVLSPPSARDALAALSKGVAP</sequence>
<feature type="domain" description="WCX" evidence="2">
    <location>
        <begin position="235"/>
        <end position="301"/>
    </location>
</feature>
<dbReference type="InterPro" id="IPR057727">
    <property type="entry name" value="WCX_dom"/>
</dbReference>
<dbReference type="InterPro" id="IPR026881">
    <property type="entry name" value="WYL_dom"/>
</dbReference>
<dbReference type="PANTHER" id="PTHR34580:SF3">
    <property type="entry name" value="PROTEIN PAFB"/>
    <property type="match status" value="1"/>
</dbReference>
<dbReference type="AlphaFoldDB" id="A0A7T0PAS0"/>
<dbReference type="RefSeq" id="WP_196823630.1">
    <property type="nucleotide sequence ID" value="NZ_CP064954.1"/>
</dbReference>
<gene>
    <name evidence="3" type="ORF">G7Y31_05840</name>
</gene>
<organism evidence="3 4">
    <name type="scientific">Corynebacterium lizhenjunii</name>
    <dbReference type="NCBI Taxonomy" id="2709394"/>
    <lineage>
        <taxon>Bacteria</taxon>
        <taxon>Bacillati</taxon>
        <taxon>Actinomycetota</taxon>
        <taxon>Actinomycetes</taxon>
        <taxon>Mycobacteriales</taxon>
        <taxon>Corynebacteriaceae</taxon>
        <taxon>Corynebacterium</taxon>
    </lineage>
</organism>
<accession>A0A7T0PAS0</accession>
<protein>
    <submittedName>
        <fullName evidence="3">WYL domain-containing protein</fullName>
    </submittedName>
</protein>
<dbReference type="PROSITE" id="PS52050">
    <property type="entry name" value="WYL"/>
    <property type="match status" value="1"/>
</dbReference>
<dbReference type="Proteomes" id="UP000594681">
    <property type="component" value="Chromosome"/>
</dbReference>
<dbReference type="KEGG" id="cliz:G7Y31_05840"/>
<evidence type="ECO:0000259" key="1">
    <source>
        <dbReference type="Pfam" id="PF13280"/>
    </source>
</evidence>
<evidence type="ECO:0000313" key="4">
    <source>
        <dbReference type="Proteomes" id="UP000594681"/>
    </source>
</evidence>
<evidence type="ECO:0000259" key="2">
    <source>
        <dbReference type="Pfam" id="PF25583"/>
    </source>
</evidence>
<name>A0A7T0PAS0_9CORY</name>
<evidence type="ECO:0000313" key="3">
    <source>
        <dbReference type="EMBL" id="QPK80188.1"/>
    </source>
</evidence>
<proteinExistence type="predicted"/>